<evidence type="ECO:0000256" key="2">
    <source>
        <dbReference type="ARBA" id="ARBA00022448"/>
    </source>
</evidence>
<comment type="caution">
    <text evidence="8">The sequence shown here is derived from an EMBL/GenBank/DDBJ whole genome shotgun (WGS) entry which is preliminary data.</text>
</comment>
<evidence type="ECO:0000256" key="6">
    <source>
        <dbReference type="ARBA" id="ARBA00023136"/>
    </source>
</evidence>
<sequence length="255" mass="27675">GSIFIFFINNALAILRAEGDANRAMYAMLFGAILNIILDPFFIYTFGLGVAGAAYATVISMAITAVILIYWLFLRKDTYVNFKFKAFRFKKEILKDIFRVGLPASIQQLSMSITMLAIIIIINIGGGGNEGVAVYNTGWRIVMIAVLPLLGLATAVTSVTGAAFGAKAYEKLNTAYMYAAKTGFIIEIVLAIFIFIIAPLIAIVFTTRPEDIIIRYDLTLFLQISCVFMPGAAFGIASSAMFQGTGKGTYSLIAT</sequence>
<keyword evidence="2" id="KW-0813">Transport</keyword>
<evidence type="ECO:0000256" key="1">
    <source>
        <dbReference type="ARBA" id="ARBA00004651"/>
    </source>
</evidence>
<feature type="transmembrane region" description="Helical" evidence="7">
    <location>
        <begin position="218"/>
        <end position="242"/>
    </location>
</feature>
<reference evidence="8" key="1">
    <citation type="journal article" date="2014" name="Front. Microbiol.">
        <title>High frequency of phylogenetically diverse reductive dehalogenase-homologous genes in deep subseafloor sedimentary metagenomes.</title>
        <authorList>
            <person name="Kawai M."/>
            <person name="Futagami T."/>
            <person name="Toyoda A."/>
            <person name="Takaki Y."/>
            <person name="Nishi S."/>
            <person name="Hori S."/>
            <person name="Arai W."/>
            <person name="Tsubouchi T."/>
            <person name="Morono Y."/>
            <person name="Uchiyama I."/>
            <person name="Ito T."/>
            <person name="Fujiyama A."/>
            <person name="Inagaki F."/>
            <person name="Takami H."/>
        </authorList>
    </citation>
    <scope>NUCLEOTIDE SEQUENCE</scope>
    <source>
        <strain evidence="8">Expedition CK06-06</strain>
    </source>
</reference>
<dbReference type="InterPro" id="IPR052031">
    <property type="entry name" value="Membrane_Transporter-Flippase"/>
</dbReference>
<evidence type="ECO:0000256" key="4">
    <source>
        <dbReference type="ARBA" id="ARBA00022692"/>
    </source>
</evidence>
<accession>X0WSG5</accession>
<dbReference type="GO" id="GO:0042910">
    <property type="term" value="F:xenobiotic transmembrane transporter activity"/>
    <property type="evidence" value="ECO:0007669"/>
    <property type="project" value="InterPro"/>
</dbReference>
<keyword evidence="5 7" id="KW-1133">Transmembrane helix</keyword>
<comment type="subcellular location">
    <subcellularLocation>
        <location evidence="1">Cell membrane</location>
        <topology evidence="1">Multi-pass membrane protein</topology>
    </subcellularLocation>
</comment>
<dbReference type="InterPro" id="IPR002528">
    <property type="entry name" value="MATE_fam"/>
</dbReference>
<dbReference type="Pfam" id="PF01554">
    <property type="entry name" value="MatE"/>
    <property type="match status" value="1"/>
</dbReference>
<organism evidence="8">
    <name type="scientific">marine sediment metagenome</name>
    <dbReference type="NCBI Taxonomy" id="412755"/>
    <lineage>
        <taxon>unclassified sequences</taxon>
        <taxon>metagenomes</taxon>
        <taxon>ecological metagenomes</taxon>
    </lineage>
</organism>
<dbReference type="GO" id="GO:0005886">
    <property type="term" value="C:plasma membrane"/>
    <property type="evidence" value="ECO:0007669"/>
    <property type="project" value="UniProtKB-SubCell"/>
</dbReference>
<evidence type="ECO:0000313" key="8">
    <source>
        <dbReference type="EMBL" id="GAG15651.1"/>
    </source>
</evidence>
<feature type="non-terminal residue" evidence="8">
    <location>
        <position position="1"/>
    </location>
</feature>
<keyword evidence="6 7" id="KW-0472">Membrane</keyword>
<evidence type="ECO:0000256" key="5">
    <source>
        <dbReference type="ARBA" id="ARBA00022989"/>
    </source>
</evidence>
<evidence type="ECO:0000256" key="7">
    <source>
        <dbReference type="SAM" id="Phobius"/>
    </source>
</evidence>
<feature type="non-terminal residue" evidence="8">
    <location>
        <position position="255"/>
    </location>
</feature>
<feature type="transmembrane region" description="Helical" evidence="7">
    <location>
        <begin position="24"/>
        <end position="46"/>
    </location>
</feature>
<dbReference type="PANTHER" id="PTHR43549:SF2">
    <property type="entry name" value="MULTIDRUG RESISTANCE PROTEIN NORM-RELATED"/>
    <property type="match status" value="1"/>
</dbReference>
<feature type="transmembrane region" description="Helical" evidence="7">
    <location>
        <begin position="184"/>
        <end position="206"/>
    </location>
</feature>
<gene>
    <name evidence="8" type="ORF">S01H1_59795</name>
</gene>
<keyword evidence="3" id="KW-1003">Cell membrane</keyword>
<protein>
    <submittedName>
        <fullName evidence="8">Uncharacterized protein</fullName>
    </submittedName>
</protein>
<name>X0WSG5_9ZZZZ</name>
<evidence type="ECO:0000256" key="3">
    <source>
        <dbReference type="ARBA" id="ARBA00022475"/>
    </source>
</evidence>
<dbReference type="AlphaFoldDB" id="X0WSG5"/>
<dbReference type="PANTHER" id="PTHR43549">
    <property type="entry name" value="MULTIDRUG RESISTANCE PROTEIN YPNP-RELATED"/>
    <property type="match status" value="1"/>
</dbReference>
<feature type="transmembrane region" description="Helical" evidence="7">
    <location>
        <begin position="52"/>
        <end position="73"/>
    </location>
</feature>
<feature type="transmembrane region" description="Helical" evidence="7">
    <location>
        <begin position="97"/>
        <end position="122"/>
    </location>
</feature>
<feature type="transmembrane region" description="Helical" evidence="7">
    <location>
        <begin position="142"/>
        <end position="164"/>
    </location>
</feature>
<dbReference type="GO" id="GO:0015297">
    <property type="term" value="F:antiporter activity"/>
    <property type="evidence" value="ECO:0007669"/>
    <property type="project" value="InterPro"/>
</dbReference>
<dbReference type="EMBL" id="BARS01039125">
    <property type="protein sequence ID" value="GAG15651.1"/>
    <property type="molecule type" value="Genomic_DNA"/>
</dbReference>
<dbReference type="NCBIfam" id="TIGR00797">
    <property type="entry name" value="matE"/>
    <property type="match status" value="1"/>
</dbReference>
<keyword evidence="4 7" id="KW-0812">Transmembrane</keyword>
<proteinExistence type="predicted"/>